<comment type="catalytic activity">
    <reaction evidence="1">
        <text>ATP + protein L-histidine = ADP + protein N-phospho-L-histidine.</text>
        <dbReference type="EC" id="2.7.13.3"/>
    </reaction>
</comment>
<dbReference type="EMBL" id="CM001441">
    <property type="protein sequence ID" value="EHQ89632.1"/>
    <property type="molecule type" value="Genomic_DNA"/>
</dbReference>
<dbReference type="InterPro" id="IPR003660">
    <property type="entry name" value="HAMP_dom"/>
</dbReference>
<evidence type="ECO:0000259" key="16">
    <source>
        <dbReference type="PROSITE" id="PS50110"/>
    </source>
</evidence>
<dbReference type="Proteomes" id="UP000005104">
    <property type="component" value="Chromosome"/>
</dbReference>
<dbReference type="InterPro" id="IPR024478">
    <property type="entry name" value="HlyB_4HB_MCP"/>
</dbReference>
<evidence type="ECO:0000256" key="5">
    <source>
        <dbReference type="ARBA" id="ARBA00018672"/>
    </source>
</evidence>
<evidence type="ECO:0000256" key="7">
    <source>
        <dbReference type="ARBA" id="ARBA00022679"/>
    </source>
</evidence>
<dbReference type="CDD" id="cd00082">
    <property type="entry name" value="HisKA"/>
    <property type="match status" value="1"/>
</dbReference>
<dbReference type="SUPFAM" id="SSF52172">
    <property type="entry name" value="CheY-like"/>
    <property type="match status" value="1"/>
</dbReference>
<dbReference type="InterPro" id="IPR036097">
    <property type="entry name" value="HisK_dim/P_sf"/>
</dbReference>
<dbReference type="PROSITE" id="PS50109">
    <property type="entry name" value="HIS_KIN"/>
    <property type="match status" value="1"/>
</dbReference>
<dbReference type="InterPro" id="IPR003661">
    <property type="entry name" value="HisK_dim/P_dom"/>
</dbReference>
<dbReference type="InterPro" id="IPR001789">
    <property type="entry name" value="Sig_transdc_resp-reg_receiver"/>
</dbReference>
<feature type="transmembrane region" description="Helical" evidence="14">
    <location>
        <begin position="6"/>
        <end position="27"/>
    </location>
</feature>
<comment type="function">
    <text evidence="10">May play the central regulatory role in sporulation. It may be an element of the effector pathway responsible for the activation of sporulation genes in response to nutritional stress. Spo0A may act in concert with spo0H (a sigma factor) to control the expression of some genes that are critical to the sporulation process.</text>
</comment>
<protein>
    <recommendedName>
        <fullName evidence="11">Circadian input-output histidine kinase CikA</fullName>
        <ecNumber evidence="4">2.7.13.3</ecNumber>
    </recommendedName>
    <alternativeName>
        <fullName evidence="5">Stage 0 sporulation protein A homolog</fullName>
    </alternativeName>
</protein>
<dbReference type="SUPFAM" id="SSF55781">
    <property type="entry name" value="GAF domain-like"/>
    <property type="match status" value="1"/>
</dbReference>
<dbReference type="AlphaFoldDB" id="H5XV34"/>
<evidence type="ECO:0000256" key="9">
    <source>
        <dbReference type="ARBA" id="ARBA00023012"/>
    </source>
</evidence>
<keyword evidence="8 18" id="KW-0418">Kinase</keyword>
<dbReference type="GO" id="GO:0000155">
    <property type="term" value="F:phosphorelay sensor kinase activity"/>
    <property type="evidence" value="ECO:0007669"/>
    <property type="project" value="InterPro"/>
</dbReference>
<keyword evidence="6 12" id="KW-0597">Phosphoprotein</keyword>
<evidence type="ECO:0000256" key="3">
    <source>
        <dbReference type="ARBA" id="ARBA00006402"/>
    </source>
</evidence>
<dbReference type="GO" id="GO:0016020">
    <property type="term" value="C:membrane"/>
    <property type="evidence" value="ECO:0007669"/>
    <property type="project" value="UniProtKB-SubCell"/>
</dbReference>
<dbReference type="Gene3D" id="3.30.450.40">
    <property type="match status" value="1"/>
</dbReference>
<keyword evidence="7" id="KW-0808">Transferase</keyword>
<dbReference type="InterPro" id="IPR047347">
    <property type="entry name" value="YvaQ-like_sensor"/>
</dbReference>
<dbReference type="InterPro" id="IPR005467">
    <property type="entry name" value="His_kinase_dom"/>
</dbReference>
<keyword evidence="9" id="KW-0902">Two-component regulatory system</keyword>
<dbReference type="PROSITE" id="PS50110">
    <property type="entry name" value="RESPONSE_REGULATORY"/>
    <property type="match status" value="1"/>
</dbReference>
<dbReference type="SMART" id="SM00387">
    <property type="entry name" value="HATPase_c"/>
    <property type="match status" value="1"/>
</dbReference>
<keyword evidence="19" id="KW-1185">Reference proteome</keyword>
<dbReference type="eggNOG" id="COG3437">
    <property type="taxonomic scope" value="Bacteria"/>
</dbReference>
<evidence type="ECO:0000313" key="18">
    <source>
        <dbReference type="EMBL" id="EHQ89632.1"/>
    </source>
</evidence>
<dbReference type="InterPro" id="IPR004358">
    <property type="entry name" value="Sig_transdc_His_kin-like_C"/>
</dbReference>
<evidence type="ECO:0000256" key="11">
    <source>
        <dbReference type="ARBA" id="ARBA00074306"/>
    </source>
</evidence>
<evidence type="ECO:0000256" key="8">
    <source>
        <dbReference type="ARBA" id="ARBA00022777"/>
    </source>
</evidence>
<keyword evidence="14" id="KW-1133">Transmembrane helix</keyword>
<dbReference type="InterPro" id="IPR036890">
    <property type="entry name" value="HATPase_C_sf"/>
</dbReference>
<feature type="modified residue" description="4-aspartylphosphate" evidence="12">
    <location>
        <position position="826"/>
    </location>
</feature>
<evidence type="ECO:0000256" key="1">
    <source>
        <dbReference type="ARBA" id="ARBA00000085"/>
    </source>
</evidence>
<feature type="transmembrane region" description="Helical" evidence="14">
    <location>
        <begin position="184"/>
        <end position="205"/>
    </location>
</feature>
<feature type="domain" description="Response regulatory" evidence="16">
    <location>
        <begin position="776"/>
        <end position="893"/>
    </location>
</feature>
<dbReference type="Pfam" id="PF02518">
    <property type="entry name" value="HATPase_c"/>
    <property type="match status" value="1"/>
</dbReference>
<feature type="coiled-coil region" evidence="13">
    <location>
        <begin position="143"/>
        <end position="170"/>
    </location>
</feature>
<evidence type="ECO:0000313" key="19">
    <source>
        <dbReference type="Proteomes" id="UP000005104"/>
    </source>
</evidence>
<dbReference type="EC" id="2.7.13.3" evidence="4"/>
<proteinExistence type="inferred from homology"/>
<feature type="domain" description="Histidine kinase" evidence="15">
    <location>
        <begin position="510"/>
        <end position="731"/>
    </location>
</feature>
<evidence type="ECO:0000256" key="13">
    <source>
        <dbReference type="SAM" id="Coils"/>
    </source>
</evidence>
<dbReference type="STRING" id="768710.DesyoDRAFT_2566"/>
<dbReference type="eggNOG" id="COG4251">
    <property type="taxonomic scope" value="Bacteria"/>
</dbReference>
<evidence type="ECO:0000259" key="15">
    <source>
        <dbReference type="PROSITE" id="PS50109"/>
    </source>
</evidence>
<dbReference type="Gene3D" id="1.10.287.130">
    <property type="match status" value="1"/>
</dbReference>
<evidence type="ECO:0000256" key="2">
    <source>
        <dbReference type="ARBA" id="ARBA00004370"/>
    </source>
</evidence>
<dbReference type="SMART" id="SM00388">
    <property type="entry name" value="HisKA"/>
    <property type="match status" value="1"/>
</dbReference>
<evidence type="ECO:0000256" key="10">
    <source>
        <dbReference type="ARBA" id="ARBA00024867"/>
    </source>
</evidence>
<dbReference type="CDD" id="cd16922">
    <property type="entry name" value="HATPase_EvgS-ArcB-TorS-like"/>
    <property type="match status" value="1"/>
</dbReference>
<dbReference type="InterPro" id="IPR029016">
    <property type="entry name" value="GAF-like_dom_sf"/>
</dbReference>
<dbReference type="Pfam" id="PF00512">
    <property type="entry name" value="HisKA"/>
    <property type="match status" value="1"/>
</dbReference>
<comment type="subcellular location">
    <subcellularLocation>
        <location evidence="2">Membrane</location>
    </subcellularLocation>
</comment>
<evidence type="ECO:0000256" key="12">
    <source>
        <dbReference type="PROSITE-ProRule" id="PRU00169"/>
    </source>
</evidence>
<dbReference type="HOGENOM" id="CLU_000445_127_2_9"/>
<evidence type="ECO:0000259" key="17">
    <source>
        <dbReference type="PROSITE" id="PS50885"/>
    </source>
</evidence>
<gene>
    <name evidence="18" type="ORF">DesyoDRAFT_2566</name>
</gene>
<dbReference type="OrthoDB" id="9809348at2"/>
<dbReference type="PANTHER" id="PTHR45339">
    <property type="entry name" value="HYBRID SIGNAL TRANSDUCTION HISTIDINE KINASE J"/>
    <property type="match status" value="1"/>
</dbReference>
<dbReference type="SMART" id="SM00448">
    <property type="entry name" value="REC"/>
    <property type="match status" value="1"/>
</dbReference>
<dbReference type="PANTHER" id="PTHR45339:SF1">
    <property type="entry name" value="HYBRID SIGNAL TRANSDUCTION HISTIDINE KINASE J"/>
    <property type="match status" value="1"/>
</dbReference>
<keyword evidence="14" id="KW-0472">Membrane</keyword>
<dbReference type="Gene3D" id="3.40.50.2300">
    <property type="match status" value="1"/>
</dbReference>
<feature type="coiled-coil region" evidence="13">
    <location>
        <begin position="434"/>
        <end position="500"/>
    </location>
</feature>
<dbReference type="InterPro" id="IPR011006">
    <property type="entry name" value="CheY-like_superfamily"/>
</dbReference>
<dbReference type="SUPFAM" id="SSF47384">
    <property type="entry name" value="Homodimeric domain of signal transducing histidine kinase"/>
    <property type="match status" value="1"/>
</dbReference>
<dbReference type="CDD" id="cd19411">
    <property type="entry name" value="MCP2201-like_sensor"/>
    <property type="match status" value="1"/>
</dbReference>
<organism evidence="18 19">
    <name type="scientific">Desulfosporosinus youngiae DSM 17734</name>
    <dbReference type="NCBI Taxonomy" id="768710"/>
    <lineage>
        <taxon>Bacteria</taxon>
        <taxon>Bacillati</taxon>
        <taxon>Bacillota</taxon>
        <taxon>Clostridia</taxon>
        <taxon>Eubacteriales</taxon>
        <taxon>Desulfitobacteriaceae</taxon>
        <taxon>Desulfosporosinus</taxon>
    </lineage>
</organism>
<dbReference type="Pfam" id="PF00072">
    <property type="entry name" value="Response_reg"/>
    <property type="match status" value="1"/>
</dbReference>
<dbReference type="PROSITE" id="PS50885">
    <property type="entry name" value="HAMP"/>
    <property type="match status" value="1"/>
</dbReference>
<dbReference type="CDD" id="cd06225">
    <property type="entry name" value="HAMP"/>
    <property type="match status" value="1"/>
</dbReference>
<name>H5XV34_9FIRM</name>
<reference evidence="18 19" key="1">
    <citation type="submission" date="2011-11" db="EMBL/GenBank/DDBJ databases">
        <title>The Noncontiguous Finished genome of Desulfosporosinus youngiae DSM 17734.</title>
        <authorList>
            <consortium name="US DOE Joint Genome Institute (JGI-PGF)"/>
            <person name="Lucas S."/>
            <person name="Han J."/>
            <person name="Lapidus A."/>
            <person name="Cheng J.-F."/>
            <person name="Goodwin L."/>
            <person name="Pitluck S."/>
            <person name="Peters L."/>
            <person name="Ovchinnikova G."/>
            <person name="Lu M."/>
            <person name="Land M.L."/>
            <person name="Hauser L."/>
            <person name="Pester M."/>
            <person name="Spring S."/>
            <person name="Ollivier B."/>
            <person name="Rattei T."/>
            <person name="Klenk H.-P."/>
            <person name="Wagner M."/>
            <person name="Loy A."/>
            <person name="Woyke T.J."/>
        </authorList>
    </citation>
    <scope>NUCLEOTIDE SEQUENCE [LARGE SCALE GENOMIC DNA]</scope>
    <source>
        <strain evidence="18 19">DSM 17734</strain>
    </source>
</reference>
<dbReference type="InterPro" id="IPR003594">
    <property type="entry name" value="HATPase_dom"/>
</dbReference>
<dbReference type="Gene3D" id="6.10.340.10">
    <property type="match status" value="1"/>
</dbReference>
<dbReference type="CDD" id="cd17546">
    <property type="entry name" value="REC_hyHK_CKI1_RcsC-like"/>
    <property type="match status" value="1"/>
</dbReference>
<dbReference type="FunFam" id="3.30.565.10:FF:000010">
    <property type="entry name" value="Sensor histidine kinase RcsC"/>
    <property type="match status" value="1"/>
</dbReference>
<evidence type="ECO:0000256" key="6">
    <source>
        <dbReference type="ARBA" id="ARBA00022553"/>
    </source>
</evidence>
<keyword evidence="14" id="KW-0812">Transmembrane</keyword>
<dbReference type="Gene3D" id="3.30.565.10">
    <property type="entry name" value="Histidine kinase-like ATPase, C-terminal domain"/>
    <property type="match status" value="1"/>
</dbReference>
<evidence type="ECO:0000256" key="4">
    <source>
        <dbReference type="ARBA" id="ARBA00012438"/>
    </source>
</evidence>
<sequence length="895" mass="101037">MKLKNVLILGIGSFLILLITVVITGFYQMRVVNNEMVLIVNDRYQKVNLAKNISIELGNITRNLREIFLLNNQMAPTQYIESIHNSNSQVIGNISTLVGLSKSAEIDKVAQLRASFEEYLNYEKQAIYLIESNRIEEAKELILNSSNDKLENLIRSLNDVNELEEQLMNASLSSSQNVFYKSKIIFALYVLIGLILGIIISLWMLKAFLGDLGQLTKAMKGITSYPDKTSLPRLNVSKNELGELSAVFNEMAGALEIQTRQQSESTQALKVRNWLQSKVSETHALFQGVQKVEDFCSLLIHWVCQIVESNYGNFYIRSNETGTIKLMASYAGDGQEIGTTEFKLGEGLIGQCFLENRIINLTEASGQYISITTGLGQIISKQIKLLPVEFENQVVAVIELASLSEFSSKKREFLEQVRWNIGIIQNRIQEHEHVQKLLKESQILTEELQTQSELLQTQQEELKTFHEKLEEQYKELELKNIELSQAKANLEDQARQLESSSRYKSEFLSNMSHELRTPLNSLLILSKLLWENKDRNLNSKQLEYAKTIWSSGNDLLQLINDILDLSKIEAGKLAVNRDEVILTDLVKELERQFRPMSLEKGLDFRAEVNNITYELITDRRLLKQILANLLSNAIKFTEQGYVRMHIQERKPKDNMIAFHVTDSGIGIAEDNQDLIFEAFQQADGTTSRKYGGTGLGLSICRELAALLGGYIELKSVEGKGSTFTLYLPGVTSDNSLATSAPSLETKQNFVNAAAKIVNEEDVFSKTAVPGELMGRVVLVVDDDMRNIFAISAALEKAKVKVLYAENGREALEKLKGNRDIELILMDIMMPEMDGYETMIQIRGLPGYAQIPIIALTAKAMKDDREKCLEAGASDYLSKPVDIDKLTSLIRVWLYR</sequence>
<accession>H5XV34</accession>
<comment type="similarity">
    <text evidence="3">In the N-terminal section; belongs to the phytochrome family.</text>
</comment>
<dbReference type="PRINTS" id="PR00344">
    <property type="entry name" value="BCTRLSENSOR"/>
</dbReference>
<evidence type="ECO:0000256" key="14">
    <source>
        <dbReference type="SAM" id="Phobius"/>
    </source>
</evidence>
<dbReference type="Pfam" id="PF12729">
    <property type="entry name" value="4HB_MCP_1"/>
    <property type="match status" value="1"/>
</dbReference>
<feature type="domain" description="HAMP" evidence="17">
    <location>
        <begin position="206"/>
        <end position="260"/>
    </location>
</feature>
<keyword evidence="13" id="KW-0175">Coiled coil</keyword>
<dbReference type="SUPFAM" id="SSF55874">
    <property type="entry name" value="ATPase domain of HSP90 chaperone/DNA topoisomerase II/histidine kinase"/>
    <property type="match status" value="1"/>
</dbReference>